<evidence type="ECO:0000313" key="3">
    <source>
        <dbReference type="WBParaSite" id="MBELARI_LOCUS4850"/>
    </source>
</evidence>
<sequence>MFFYASPQTRQFISIAYMVMGGLDTILISLTTFVILRKSSQDMRIYKYVQLNIMITTIPELSILKDEKSVLIFDLNEIWFRFYLLWVSVSMTLIIGAMATMKYTILKWLTHQKKHLSPVALAFHNQMILTLFLQAFISFTCSCLPYTAALLSAFGVTGIPDIVTSLCSLYGSFHSAPSCLLILMTTTPYRQYVLNMFDFRLKRTQPVSPNQTTIVFTRWNNGKG</sequence>
<protein>
    <submittedName>
        <fullName evidence="3">Uncharacterized protein</fullName>
    </submittedName>
</protein>
<keyword evidence="2" id="KW-1185">Reference proteome</keyword>
<evidence type="ECO:0000313" key="2">
    <source>
        <dbReference type="Proteomes" id="UP000887575"/>
    </source>
</evidence>
<evidence type="ECO:0000256" key="1">
    <source>
        <dbReference type="SAM" id="Phobius"/>
    </source>
</evidence>
<keyword evidence="1" id="KW-0472">Membrane</keyword>
<dbReference type="Pfam" id="PF10327">
    <property type="entry name" value="7TM_GPCR_Sri"/>
    <property type="match status" value="1"/>
</dbReference>
<keyword evidence="1" id="KW-1133">Transmembrane helix</keyword>
<organism evidence="2 3">
    <name type="scientific">Mesorhabditis belari</name>
    <dbReference type="NCBI Taxonomy" id="2138241"/>
    <lineage>
        <taxon>Eukaryota</taxon>
        <taxon>Metazoa</taxon>
        <taxon>Ecdysozoa</taxon>
        <taxon>Nematoda</taxon>
        <taxon>Chromadorea</taxon>
        <taxon>Rhabditida</taxon>
        <taxon>Rhabditina</taxon>
        <taxon>Rhabditomorpha</taxon>
        <taxon>Rhabditoidea</taxon>
        <taxon>Rhabditidae</taxon>
        <taxon>Mesorhabditinae</taxon>
        <taxon>Mesorhabditis</taxon>
    </lineage>
</organism>
<dbReference type="InterPro" id="IPR019429">
    <property type="entry name" value="7TM_GPCR_serpentine_rcpt_Sri"/>
</dbReference>
<feature type="transmembrane region" description="Helical" evidence="1">
    <location>
        <begin position="12"/>
        <end position="36"/>
    </location>
</feature>
<dbReference type="AlphaFoldDB" id="A0AAF3J9J2"/>
<accession>A0AAF3J9J2</accession>
<reference evidence="3" key="1">
    <citation type="submission" date="2024-02" db="UniProtKB">
        <authorList>
            <consortium name="WormBaseParasite"/>
        </authorList>
    </citation>
    <scope>IDENTIFICATION</scope>
</reference>
<keyword evidence="1" id="KW-0812">Transmembrane</keyword>
<proteinExistence type="predicted"/>
<feature type="transmembrane region" description="Helical" evidence="1">
    <location>
        <begin position="127"/>
        <end position="156"/>
    </location>
</feature>
<feature type="transmembrane region" description="Helical" evidence="1">
    <location>
        <begin position="84"/>
        <end position="106"/>
    </location>
</feature>
<feature type="transmembrane region" description="Helical" evidence="1">
    <location>
        <begin position="162"/>
        <end position="183"/>
    </location>
</feature>
<name>A0AAF3J9J2_9BILA</name>
<dbReference type="Proteomes" id="UP000887575">
    <property type="component" value="Unassembled WGS sequence"/>
</dbReference>
<dbReference type="WBParaSite" id="MBELARI_LOCUS4850">
    <property type="protein sequence ID" value="MBELARI_LOCUS4850"/>
    <property type="gene ID" value="MBELARI_LOCUS4850"/>
</dbReference>